<dbReference type="InterPro" id="IPR045582">
    <property type="entry name" value="Trehalase-like_N"/>
</dbReference>
<gene>
    <name evidence="4" type="ORF">RB653_002649</name>
</gene>
<dbReference type="GO" id="GO:0005975">
    <property type="term" value="P:carbohydrate metabolic process"/>
    <property type="evidence" value="ECO:0007669"/>
    <property type="project" value="InterPro"/>
</dbReference>
<organism evidence="4 5">
    <name type="scientific">Dictyostelium firmibasis</name>
    <dbReference type="NCBI Taxonomy" id="79012"/>
    <lineage>
        <taxon>Eukaryota</taxon>
        <taxon>Amoebozoa</taxon>
        <taxon>Evosea</taxon>
        <taxon>Eumycetozoa</taxon>
        <taxon>Dictyostelia</taxon>
        <taxon>Dictyosteliales</taxon>
        <taxon>Dictyosteliaceae</taxon>
        <taxon>Dictyostelium</taxon>
    </lineage>
</organism>
<keyword evidence="5" id="KW-1185">Reference proteome</keyword>
<evidence type="ECO:0000259" key="3">
    <source>
        <dbReference type="Pfam" id="PF19291"/>
    </source>
</evidence>
<dbReference type="PANTHER" id="PTHR31616">
    <property type="entry name" value="TREHALASE"/>
    <property type="match status" value="1"/>
</dbReference>
<dbReference type="Gene3D" id="1.50.10.10">
    <property type="match status" value="1"/>
</dbReference>
<dbReference type="InterPro" id="IPR012341">
    <property type="entry name" value="6hp_glycosidase-like_sf"/>
</dbReference>
<dbReference type="GO" id="GO:0004553">
    <property type="term" value="F:hydrolase activity, hydrolyzing O-glycosyl compounds"/>
    <property type="evidence" value="ECO:0007669"/>
    <property type="project" value="TreeGrafter"/>
</dbReference>
<comment type="caution">
    <text evidence="4">The sequence shown here is derived from an EMBL/GenBank/DDBJ whole genome shotgun (WGS) entry which is preliminary data.</text>
</comment>
<feature type="domain" description="Trehalase-like N-terminal" evidence="3">
    <location>
        <begin position="59"/>
        <end position="180"/>
    </location>
</feature>
<evidence type="ECO:0000313" key="4">
    <source>
        <dbReference type="EMBL" id="KAK5577704.1"/>
    </source>
</evidence>
<accession>A0AAN7TQW2</accession>
<dbReference type="SUPFAM" id="SSF48208">
    <property type="entry name" value="Six-hairpin glycosidases"/>
    <property type="match status" value="1"/>
</dbReference>
<sequence length="641" mass="73034">MSQYVPTIHTPNSNENNNEHIENPYISINNKVVPENSISSNLNQIEKAVKVANSQNLDLALIGNCSFGALIDKKSCIKWCCIPRFDADPIFCSLVRKSNDSGFYDVVVENFAFSEQAYIKNTAVLSTKLYNSNGGGVEVIDFAPRFNMFSRPYRPSMIIRVIKPLGHCRIKIRLRPTFGYGWGAPEKTRGTNHVRYILPSMVMRLTTNAPISYIVDEVLFEADETLYFVFMADESLRESLHDVTNTYLDKTIEYWQEYTKSLAIPLEWQSQVLRACITVKLCQFEESGAIIASLTTSIPEEPSKEGYDLRFCWIRDTSYIVHTFNKLGNTKMMEDFLTYISNIVSGSLERGGFLQPVYGISLETKLYEKSMYRLAGYRGLGPVKIGTRDYKTIQNDVYGQLILASIQMFFDQRLNKPGDIHLFHKLEGLGMQAYTNYNKPDCGPLGKGSIEDGKIYTFSSFMCWTGCDRLAKIAKSLKIPLREHFWQESANKIKEEMMERCFNKEKNSFVSTWDGDDVDPYLLLIAESGFTKIDDPKFIGTVEYLEKKLRRGKYITQSPESISASTTFTLYYISCIAKMGRKEEARELFENILNDCTPLGLISQDVNLETKEIWGNFPKTTSMVGIINAAICLSKPWESEI</sequence>
<dbReference type="Pfam" id="PF00723">
    <property type="entry name" value="Glyco_hydro_15"/>
    <property type="match status" value="1"/>
</dbReference>
<dbReference type="EMBL" id="JAVFKY010000004">
    <property type="protein sequence ID" value="KAK5577704.1"/>
    <property type="molecule type" value="Genomic_DNA"/>
</dbReference>
<proteinExistence type="predicted"/>
<dbReference type="PANTHER" id="PTHR31616:SF2">
    <property type="entry name" value="GH15-LIKE DOMAIN-CONTAINING PROTEIN"/>
    <property type="match status" value="1"/>
</dbReference>
<reference evidence="4 5" key="1">
    <citation type="submission" date="2023-11" db="EMBL/GenBank/DDBJ databases">
        <title>Dfirmibasis_genome.</title>
        <authorList>
            <person name="Edelbroek B."/>
            <person name="Kjellin J."/>
            <person name="Jerlstrom-Hultqvist J."/>
            <person name="Soderbom F."/>
        </authorList>
    </citation>
    <scope>NUCLEOTIDE SEQUENCE [LARGE SCALE GENOMIC DNA]</scope>
    <source>
        <strain evidence="4 5">TNS-C-14</strain>
    </source>
</reference>
<evidence type="ECO:0008006" key="6">
    <source>
        <dbReference type="Google" id="ProtNLM"/>
    </source>
</evidence>
<feature type="compositionally biased region" description="Low complexity" evidence="1">
    <location>
        <begin position="7"/>
        <end position="16"/>
    </location>
</feature>
<dbReference type="InterPro" id="IPR008928">
    <property type="entry name" value="6-hairpin_glycosidase_sf"/>
</dbReference>
<dbReference type="Proteomes" id="UP001344447">
    <property type="component" value="Unassembled WGS sequence"/>
</dbReference>
<dbReference type="Pfam" id="PF19291">
    <property type="entry name" value="TREH_N"/>
    <property type="match status" value="1"/>
</dbReference>
<feature type="domain" description="GH15-like" evidence="2">
    <location>
        <begin position="271"/>
        <end position="557"/>
    </location>
</feature>
<dbReference type="AlphaFoldDB" id="A0AAN7TQW2"/>
<evidence type="ECO:0000256" key="1">
    <source>
        <dbReference type="SAM" id="MobiDB-lite"/>
    </source>
</evidence>
<protein>
    <recommendedName>
        <fullName evidence="6">Glycoside hydrolase family 15 protein</fullName>
    </recommendedName>
</protein>
<name>A0AAN7TQW2_9MYCE</name>
<evidence type="ECO:0000313" key="5">
    <source>
        <dbReference type="Proteomes" id="UP001344447"/>
    </source>
</evidence>
<feature type="region of interest" description="Disordered" evidence="1">
    <location>
        <begin position="1"/>
        <end position="21"/>
    </location>
</feature>
<evidence type="ECO:0000259" key="2">
    <source>
        <dbReference type="Pfam" id="PF00723"/>
    </source>
</evidence>
<dbReference type="InterPro" id="IPR011613">
    <property type="entry name" value="GH15-like"/>
</dbReference>